<keyword evidence="4 6" id="KW-0863">Zinc-finger</keyword>
<comment type="catalytic activity">
    <reaction evidence="1">
        <text>S-ubiquitinyl-[E2 ubiquitin-conjugating enzyme]-L-cysteine + [acceptor protein]-L-lysine = [E2 ubiquitin-conjugating enzyme]-L-cysteine + N(6)-ubiquitinyl-[acceptor protein]-L-lysine.</text>
        <dbReference type="EC" id="2.3.2.27"/>
    </reaction>
</comment>
<evidence type="ECO:0000256" key="6">
    <source>
        <dbReference type="PROSITE-ProRule" id="PRU00175"/>
    </source>
</evidence>
<gene>
    <name evidence="9" type="ORF">RND81_07G016300</name>
</gene>
<reference evidence="9" key="1">
    <citation type="submission" date="2024-03" db="EMBL/GenBank/DDBJ databases">
        <title>WGS assembly of Saponaria officinalis var. Norfolk2.</title>
        <authorList>
            <person name="Jenkins J."/>
            <person name="Shu S."/>
            <person name="Grimwood J."/>
            <person name="Barry K."/>
            <person name="Goodstein D."/>
            <person name="Schmutz J."/>
            <person name="Leebens-Mack J."/>
            <person name="Osbourn A."/>
        </authorList>
    </citation>
    <scope>NUCLEOTIDE SEQUENCE [LARGE SCALE GENOMIC DNA]</scope>
    <source>
        <strain evidence="9">JIC</strain>
    </source>
</reference>
<keyword evidence="5" id="KW-0862">Zinc</keyword>
<protein>
    <recommendedName>
        <fullName evidence="2">RING-type E3 ubiquitin transferase</fullName>
        <ecNumber evidence="2">2.3.2.27</ecNumber>
    </recommendedName>
</protein>
<evidence type="ECO:0000313" key="9">
    <source>
        <dbReference type="EMBL" id="KAK9704866.1"/>
    </source>
</evidence>
<evidence type="ECO:0000256" key="3">
    <source>
        <dbReference type="ARBA" id="ARBA00022723"/>
    </source>
</evidence>
<accession>A0AAW1JLW2</accession>
<evidence type="ECO:0000256" key="1">
    <source>
        <dbReference type="ARBA" id="ARBA00000900"/>
    </source>
</evidence>
<dbReference type="PROSITE" id="PS50089">
    <property type="entry name" value="ZF_RING_2"/>
    <property type="match status" value="1"/>
</dbReference>
<evidence type="ECO:0000256" key="2">
    <source>
        <dbReference type="ARBA" id="ARBA00012483"/>
    </source>
</evidence>
<dbReference type="Pfam" id="PF13639">
    <property type="entry name" value="zf-RING_2"/>
    <property type="match status" value="1"/>
</dbReference>
<dbReference type="Proteomes" id="UP001443914">
    <property type="component" value="Unassembled WGS sequence"/>
</dbReference>
<evidence type="ECO:0000259" key="8">
    <source>
        <dbReference type="PROSITE" id="PS50089"/>
    </source>
</evidence>
<feature type="region of interest" description="Disordered" evidence="7">
    <location>
        <begin position="111"/>
        <end position="179"/>
    </location>
</feature>
<organism evidence="9 10">
    <name type="scientific">Saponaria officinalis</name>
    <name type="common">Common soapwort</name>
    <name type="synonym">Lychnis saponaria</name>
    <dbReference type="NCBI Taxonomy" id="3572"/>
    <lineage>
        <taxon>Eukaryota</taxon>
        <taxon>Viridiplantae</taxon>
        <taxon>Streptophyta</taxon>
        <taxon>Embryophyta</taxon>
        <taxon>Tracheophyta</taxon>
        <taxon>Spermatophyta</taxon>
        <taxon>Magnoliopsida</taxon>
        <taxon>eudicotyledons</taxon>
        <taxon>Gunneridae</taxon>
        <taxon>Pentapetalae</taxon>
        <taxon>Caryophyllales</taxon>
        <taxon>Caryophyllaceae</taxon>
        <taxon>Caryophylleae</taxon>
        <taxon>Saponaria</taxon>
    </lineage>
</organism>
<keyword evidence="3" id="KW-0479">Metal-binding</keyword>
<sequence length="179" mass="17254">MDPSAPPSPPPSPPGSGSIPFFLLDRNIIDGVVIVPSFTGELKTVVDDLHAFECPVCLMGENQDAVKEMTCGHRLHEQCLIEWLHTAQTCPVCRDEPDMVYTPSLEEIAGVGTGGTGGGGTGVGGTEGGGTEGGGTEGGGSGVGGSGVGGTEGGGTAGGGTEGGGSGNVGIGGDGTGGV</sequence>
<dbReference type="InterPro" id="IPR001841">
    <property type="entry name" value="Znf_RING"/>
</dbReference>
<dbReference type="GO" id="GO:0016567">
    <property type="term" value="P:protein ubiquitination"/>
    <property type="evidence" value="ECO:0007669"/>
    <property type="project" value="TreeGrafter"/>
</dbReference>
<dbReference type="GO" id="GO:0061630">
    <property type="term" value="F:ubiquitin protein ligase activity"/>
    <property type="evidence" value="ECO:0007669"/>
    <property type="project" value="UniProtKB-EC"/>
</dbReference>
<dbReference type="EC" id="2.3.2.27" evidence="2"/>
<name>A0AAW1JLW2_SAPOF</name>
<dbReference type="InterPro" id="IPR013083">
    <property type="entry name" value="Znf_RING/FYVE/PHD"/>
</dbReference>
<evidence type="ECO:0000256" key="4">
    <source>
        <dbReference type="ARBA" id="ARBA00022771"/>
    </source>
</evidence>
<dbReference type="PANTHER" id="PTHR15710:SF132">
    <property type="entry name" value="E3 UBIQUITIN-PROTEIN LIGASE MPSR1"/>
    <property type="match status" value="1"/>
</dbReference>
<proteinExistence type="predicted"/>
<dbReference type="SMART" id="SM00184">
    <property type="entry name" value="RING"/>
    <property type="match status" value="1"/>
</dbReference>
<dbReference type="Gene3D" id="3.30.40.10">
    <property type="entry name" value="Zinc/RING finger domain, C3HC4 (zinc finger)"/>
    <property type="match status" value="1"/>
</dbReference>
<dbReference type="EMBL" id="JBDFQZ010000007">
    <property type="protein sequence ID" value="KAK9704866.1"/>
    <property type="molecule type" value="Genomic_DNA"/>
</dbReference>
<dbReference type="GO" id="GO:0008270">
    <property type="term" value="F:zinc ion binding"/>
    <property type="evidence" value="ECO:0007669"/>
    <property type="project" value="UniProtKB-KW"/>
</dbReference>
<dbReference type="PANTHER" id="PTHR15710">
    <property type="entry name" value="E3 UBIQUITIN-PROTEIN LIGASE PRAJA"/>
    <property type="match status" value="1"/>
</dbReference>
<dbReference type="AlphaFoldDB" id="A0AAW1JLW2"/>
<feature type="domain" description="RING-type" evidence="8">
    <location>
        <begin position="54"/>
        <end position="94"/>
    </location>
</feature>
<evidence type="ECO:0000256" key="7">
    <source>
        <dbReference type="SAM" id="MobiDB-lite"/>
    </source>
</evidence>
<dbReference type="GO" id="GO:0005737">
    <property type="term" value="C:cytoplasm"/>
    <property type="evidence" value="ECO:0007669"/>
    <property type="project" value="TreeGrafter"/>
</dbReference>
<evidence type="ECO:0000313" key="10">
    <source>
        <dbReference type="Proteomes" id="UP001443914"/>
    </source>
</evidence>
<dbReference type="SUPFAM" id="SSF57850">
    <property type="entry name" value="RING/U-box"/>
    <property type="match status" value="1"/>
</dbReference>
<evidence type="ECO:0000256" key="5">
    <source>
        <dbReference type="ARBA" id="ARBA00022833"/>
    </source>
</evidence>
<comment type="caution">
    <text evidence="9">The sequence shown here is derived from an EMBL/GenBank/DDBJ whole genome shotgun (WGS) entry which is preliminary data.</text>
</comment>
<keyword evidence="10" id="KW-1185">Reference proteome</keyword>